<dbReference type="InterPro" id="IPR029058">
    <property type="entry name" value="AB_hydrolase_fold"/>
</dbReference>
<name>A0A6N4V7K9_9MYCO</name>
<evidence type="ECO:0000313" key="3">
    <source>
        <dbReference type="Proteomes" id="UP000466785"/>
    </source>
</evidence>
<protein>
    <submittedName>
        <fullName evidence="2">Alpha/beta hydrolase</fullName>
    </submittedName>
</protein>
<keyword evidence="2" id="KW-0378">Hydrolase</keyword>
<evidence type="ECO:0000259" key="1">
    <source>
        <dbReference type="Pfam" id="PF00561"/>
    </source>
</evidence>
<dbReference type="InterPro" id="IPR050471">
    <property type="entry name" value="AB_hydrolase"/>
</dbReference>
<gene>
    <name evidence="2" type="ORF">MPOR_11460</name>
</gene>
<organism evidence="2 3">
    <name type="scientific">Mycolicibacterium poriferae</name>
    <dbReference type="NCBI Taxonomy" id="39694"/>
    <lineage>
        <taxon>Bacteria</taxon>
        <taxon>Bacillati</taxon>
        <taxon>Actinomycetota</taxon>
        <taxon>Actinomycetes</taxon>
        <taxon>Mycobacteriales</taxon>
        <taxon>Mycobacteriaceae</taxon>
        <taxon>Mycolicibacterium</taxon>
    </lineage>
</organism>
<dbReference type="GO" id="GO:0016787">
    <property type="term" value="F:hydrolase activity"/>
    <property type="evidence" value="ECO:0007669"/>
    <property type="project" value="UniProtKB-KW"/>
</dbReference>
<dbReference type="Proteomes" id="UP000466785">
    <property type="component" value="Chromosome"/>
</dbReference>
<dbReference type="InterPro" id="IPR000073">
    <property type="entry name" value="AB_hydrolase_1"/>
</dbReference>
<accession>A0A6N4V7K9</accession>
<reference evidence="2 3" key="1">
    <citation type="journal article" date="2019" name="Emerg. Microbes Infect.">
        <title>Comprehensive subspecies identification of 175 nontuberculous mycobacteria species based on 7547 genomic profiles.</title>
        <authorList>
            <person name="Matsumoto Y."/>
            <person name="Kinjo T."/>
            <person name="Motooka D."/>
            <person name="Nabeya D."/>
            <person name="Jung N."/>
            <person name="Uechi K."/>
            <person name="Horii T."/>
            <person name="Iida T."/>
            <person name="Fujita J."/>
            <person name="Nakamura S."/>
        </authorList>
    </citation>
    <scope>NUCLEOTIDE SEQUENCE [LARGE SCALE GENOMIC DNA]</scope>
    <source>
        <strain evidence="2 3">JCM 12603</strain>
    </source>
</reference>
<dbReference type="Gene3D" id="3.40.50.1820">
    <property type="entry name" value="alpha/beta hydrolase"/>
    <property type="match status" value="1"/>
</dbReference>
<sequence>MHDPHPVSADEVVTVANPWRHPPGVPRCEPPRAEGTFFLPGGRRLGYAEFGDPSGPLVLWFHGTPGGRRQLPIVGRRAAERLGLRVVLLERAGSGLSDPHRYERIGDWAADMAHVADVLGAEKLGVVGLSGGGPYALACAGMPALRDRVAAVAVLGGVTPSVGPDATCSGAIALARRFAPLMSVMRRPFATATASLLTPVIPLAHLAYKGLSSAMPDGDKQVFANPDIEAMFIDDIVHVANGRFQALLDDARLFGRDWGFRLADVAVPVQWWHGDADSIIGLADAQAAAEHLPNVELLLMPDESHLGGFAKADDVLAFVHRHLSGSTEVGGDGDPVPAAGLGAVHGHVGGGDHLSKV</sequence>
<dbReference type="EMBL" id="AP022570">
    <property type="protein sequence ID" value="BBX50120.1"/>
    <property type="molecule type" value="Genomic_DNA"/>
</dbReference>
<dbReference type="PANTHER" id="PTHR43433:SF10">
    <property type="entry name" value="AB HYDROLASE-1 DOMAIN-CONTAINING PROTEIN"/>
    <property type="match status" value="1"/>
</dbReference>
<keyword evidence="3" id="KW-1185">Reference proteome</keyword>
<dbReference type="KEGG" id="mpof:MPOR_11460"/>
<dbReference type="AlphaFoldDB" id="A0A6N4V7K9"/>
<dbReference type="PANTHER" id="PTHR43433">
    <property type="entry name" value="HYDROLASE, ALPHA/BETA FOLD FAMILY PROTEIN"/>
    <property type="match status" value="1"/>
</dbReference>
<feature type="domain" description="AB hydrolase-1" evidence="1">
    <location>
        <begin position="56"/>
        <end position="307"/>
    </location>
</feature>
<proteinExistence type="predicted"/>
<dbReference type="Pfam" id="PF00561">
    <property type="entry name" value="Abhydrolase_1"/>
    <property type="match status" value="1"/>
</dbReference>
<evidence type="ECO:0000313" key="2">
    <source>
        <dbReference type="EMBL" id="BBX50120.1"/>
    </source>
</evidence>
<dbReference type="SUPFAM" id="SSF53474">
    <property type="entry name" value="alpha/beta-Hydrolases"/>
    <property type="match status" value="1"/>
</dbReference>